<keyword evidence="3" id="KW-1185">Reference proteome</keyword>
<keyword evidence="1" id="KW-0472">Membrane</keyword>
<sequence>MNTRVVGWFRGYWASFILALSVLLVGCSLPLVPPYDKAVIDALNVANTETMTLFASVDTGTKQYDYANRAERYAQVIGKLDALIIAANARPVPKNQASERLNNTLDQMLPASANTAEIKIPSVYAMKKISETMTKMRDTDMKQGLTSYEVIAFKQQVSIYLDQAITYENFLQR</sequence>
<accession>A0ABY9RIU6</accession>
<evidence type="ECO:0000313" key="2">
    <source>
        <dbReference type="EMBL" id="WMW81143.1"/>
    </source>
</evidence>
<keyword evidence="1" id="KW-0812">Transmembrane</keyword>
<keyword evidence="1" id="KW-1133">Transmembrane helix</keyword>
<reference evidence="2" key="1">
    <citation type="submission" date="2023-09" db="EMBL/GenBank/DDBJ databases">
        <title>Undibacterium sp. 20NA77.5 isolated from freshwater.</title>
        <authorList>
            <person name="Le V."/>
            <person name="Ko S.-R."/>
            <person name="Ahn C.-Y."/>
            <person name="Oh H.-M."/>
        </authorList>
    </citation>
    <scope>NUCLEOTIDE SEQUENCE</scope>
    <source>
        <strain evidence="2">20NA77.5</strain>
    </source>
</reference>
<proteinExistence type="predicted"/>
<gene>
    <name evidence="2" type="ORF">RF679_02385</name>
</gene>
<dbReference type="Proteomes" id="UP001181355">
    <property type="component" value="Chromosome"/>
</dbReference>
<dbReference type="RefSeq" id="WP_309482633.1">
    <property type="nucleotide sequence ID" value="NZ_CP133720.1"/>
</dbReference>
<protein>
    <submittedName>
        <fullName evidence="2">Uncharacterized protein</fullName>
    </submittedName>
</protein>
<organism evidence="2 3">
    <name type="scientific">Undibacterium cyanobacteriorum</name>
    <dbReference type="NCBI Taxonomy" id="3073561"/>
    <lineage>
        <taxon>Bacteria</taxon>
        <taxon>Pseudomonadati</taxon>
        <taxon>Pseudomonadota</taxon>
        <taxon>Betaproteobacteria</taxon>
        <taxon>Burkholderiales</taxon>
        <taxon>Oxalobacteraceae</taxon>
        <taxon>Undibacterium</taxon>
    </lineage>
</organism>
<dbReference type="EMBL" id="CP133720">
    <property type="protein sequence ID" value="WMW81143.1"/>
    <property type="molecule type" value="Genomic_DNA"/>
</dbReference>
<feature type="transmembrane region" description="Helical" evidence="1">
    <location>
        <begin position="12"/>
        <end position="32"/>
    </location>
</feature>
<name>A0ABY9RIU6_9BURK</name>
<dbReference type="PROSITE" id="PS51257">
    <property type="entry name" value="PROKAR_LIPOPROTEIN"/>
    <property type="match status" value="1"/>
</dbReference>
<evidence type="ECO:0000256" key="1">
    <source>
        <dbReference type="SAM" id="Phobius"/>
    </source>
</evidence>
<evidence type="ECO:0000313" key="3">
    <source>
        <dbReference type="Proteomes" id="UP001181355"/>
    </source>
</evidence>